<dbReference type="SUPFAM" id="SSF53098">
    <property type="entry name" value="Ribonuclease H-like"/>
    <property type="match status" value="1"/>
</dbReference>
<dbReference type="GO" id="GO:0003676">
    <property type="term" value="F:nucleic acid binding"/>
    <property type="evidence" value="ECO:0007669"/>
    <property type="project" value="InterPro"/>
</dbReference>
<dbReference type="PROSITE" id="PS50994">
    <property type="entry name" value="INTEGRASE"/>
    <property type="match status" value="1"/>
</dbReference>
<dbReference type="InterPro" id="IPR036397">
    <property type="entry name" value="RNaseH_sf"/>
</dbReference>
<comment type="caution">
    <text evidence="2">The sequence shown here is derived from an EMBL/GenBank/DDBJ whole genome shotgun (WGS) entry which is preliminary data.</text>
</comment>
<gene>
    <name evidence="2" type="ORF">M917_0886</name>
</gene>
<dbReference type="EMBL" id="AUSW01000015">
    <property type="protein sequence ID" value="ERL56208.1"/>
    <property type="molecule type" value="Genomic_DNA"/>
</dbReference>
<dbReference type="eggNOG" id="COG2801">
    <property type="taxonomic scope" value="Bacteria"/>
</dbReference>
<organism evidence="2 3">
    <name type="scientific">Psychrobacter aquaticus CMS 56</name>
    <dbReference type="NCBI Taxonomy" id="1354303"/>
    <lineage>
        <taxon>Bacteria</taxon>
        <taxon>Pseudomonadati</taxon>
        <taxon>Pseudomonadota</taxon>
        <taxon>Gammaproteobacteria</taxon>
        <taxon>Moraxellales</taxon>
        <taxon>Moraxellaceae</taxon>
        <taxon>Psychrobacter</taxon>
    </lineage>
</organism>
<dbReference type="PANTHER" id="PTHR47515">
    <property type="entry name" value="LOW CALCIUM RESPONSE LOCUS PROTEIN T"/>
    <property type="match status" value="1"/>
</dbReference>
<reference evidence="2 3" key="1">
    <citation type="journal article" date="2013" name="Genome Announc.">
        <title>Draft Genome Sequence of Psychrobacter aquaticus Strain CMS 56T, Isolated from a Cyanobacterial Mat Sample Collected from Water Bodies in the McMurdo Dry Valley Region of Antarctica.</title>
        <authorList>
            <person name="Reddy G.S."/>
            <person name="Ara S."/>
            <person name="Singh A."/>
            <person name="Kumar Pinnaka A."/>
            <person name="Shivaji S."/>
        </authorList>
    </citation>
    <scope>NUCLEOTIDE SEQUENCE [LARGE SCALE GENOMIC DNA]</scope>
    <source>
        <strain evidence="2 3">CMS 56</strain>
    </source>
</reference>
<dbReference type="Proteomes" id="UP000016761">
    <property type="component" value="Unassembled WGS sequence"/>
</dbReference>
<evidence type="ECO:0000259" key="1">
    <source>
        <dbReference type="PROSITE" id="PS50994"/>
    </source>
</evidence>
<dbReference type="InterPro" id="IPR001584">
    <property type="entry name" value="Integrase_cat-core"/>
</dbReference>
<protein>
    <submittedName>
        <fullName evidence="2">Mobile element protein</fullName>
    </submittedName>
</protein>
<keyword evidence="3" id="KW-1185">Reference proteome</keyword>
<dbReference type="PATRIC" id="fig|1354303.4.peg.873"/>
<name>U4TCL6_9GAMM</name>
<proteinExistence type="predicted"/>
<sequence>MHDALTDSHTFRLLNVINNYNQEALTIEVDFSLPTQRVIRSLNQFTECRGKPIQIRCDNDPEYISNTLKEWAIEQGSILSYIKPDNPQQNAYVERYN</sequence>
<dbReference type="PANTHER" id="PTHR47515:SF2">
    <property type="entry name" value="INTEGRASE CORE DOMAIN PROTEIN"/>
    <property type="match status" value="1"/>
</dbReference>
<feature type="domain" description="Integrase catalytic" evidence="1">
    <location>
        <begin position="1"/>
        <end position="97"/>
    </location>
</feature>
<accession>U4TCL6</accession>
<dbReference type="Pfam" id="PF00665">
    <property type="entry name" value="rve"/>
    <property type="match status" value="1"/>
</dbReference>
<evidence type="ECO:0000313" key="2">
    <source>
        <dbReference type="EMBL" id="ERL56208.1"/>
    </source>
</evidence>
<dbReference type="Gene3D" id="3.30.420.10">
    <property type="entry name" value="Ribonuclease H-like superfamily/Ribonuclease H"/>
    <property type="match status" value="1"/>
</dbReference>
<dbReference type="InterPro" id="IPR012337">
    <property type="entry name" value="RNaseH-like_sf"/>
</dbReference>
<dbReference type="GO" id="GO:0015074">
    <property type="term" value="P:DNA integration"/>
    <property type="evidence" value="ECO:0007669"/>
    <property type="project" value="InterPro"/>
</dbReference>
<evidence type="ECO:0000313" key="3">
    <source>
        <dbReference type="Proteomes" id="UP000016761"/>
    </source>
</evidence>
<dbReference type="AlphaFoldDB" id="U4TCL6"/>